<protein>
    <submittedName>
        <fullName evidence="1">Uncharacterized protein</fullName>
    </submittedName>
</protein>
<accession>A0ACB8G253</accession>
<reference evidence="1" key="1">
    <citation type="submission" date="2021-08" db="EMBL/GenBank/DDBJ databases">
        <title>The first chromosome-level gecko genome reveals the dynamic sex chromosomes of Neotropical dwarf geckos (Sphaerodactylidae: Sphaerodactylus).</title>
        <authorList>
            <person name="Pinto B.J."/>
            <person name="Keating S.E."/>
            <person name="Gamble T."/>
        </authorList>
    </citation>
    <scope>NUCLEOTIDE SEQUENCE</scope>
    <source>
        <strain evidence="1">TG3544</strain>
    </source>
</reference>
<proteinExistence type="predicted"/>
<organism evidence="1 2">
    <name type="scientific">Sphaerodactylus townsendi</name>
    <dbReference type="NCBI Taxonomy" id="933632"/>
    <lineage>
        <taxon>Eukaryota</taxon>
        <taxon>Metazoa</taxon>
        <taxon>Chordata</taxon>
        <taxon>Craniata</taxon>
        <taxon>Vertebrata</taxon>
        <taxon>Euteleostomi</taxon>
        <taxon>Lepidosauria</taxon>
        <taxon>Squamata</taxon>
        <taxon>Bifurcata</taxon>
        <taxon>Gekkota</taxon>
        <taxon>Sphaerodactylidae</taxon>
        <taxon>Sphaerodactylus</taxon>
    </lineage>
</organism>
<dbReference type="EMBL" id="CM037615">
    <property type="protein sequence ID" value="KAH8013681.1"/>
    <property type="molecule type" value="Genomic_DNA"/>
</dbReference>
<evidence type="ECO:0000313" key="1">
    <source>
        <dbReference type="EMBL" id="KAH8013681.1"/>
    </source>
</evidence>
<comment type="caution">
    <text evidence="1">The sequence shown here is derived from an EMBL/GenBank/DDBJ whole genome shotgun (WGS) entry which is preliminary data.</text>
</comment>
<keyword evidence="2" id="KW-1185">Reference proteome</keyword>
<evidence type="ECO:0000313" key="2">
    <source>
        <dbReference type="Proteomes" id="UP000827872"/>
    </source>
</evidence>
<dbReference type="Proteomes" id="UP000827872">
    <property type="component" value="Linkage Group LG02"/>
</dbReference>
<name>A0ACB8G253_9SAUR</name>
<gene>
    <name evidence="1" type="ORF">K3G42_021245</name>
</gene>
<sequence length="101" mass="11010">MMLSTECTLMACLFRKWEEFRVIRWIILICQAAARGAIETSSGHHTGDFAFSTEEVLSLSISLSGAASEQCLSPATGKSSVTLSSWDSLCAHSPHCTRRKA</sequence>